<name>A0A1T4YDK8_9CLOT</name>
<dbReference type="PANTHER" id="PTHR43673:SF2">
    <property type="entry name" value="NITROREDUCTASE"/>
    <property type="match status" value="1"/>
</dbReference>
<dbReference type="AlphaFoldDB" id="A0A1T4YDK8"/>
<evidence type="ECO:0000313" key="8">
    <source>
        <dbReference type="Proteomes" id="UP000190105"/>
    </source>
</evidence>
<evidence type="ECO:0000313" key="7">
    <source>
        <dbReference type="EMBL" id="SKA99628.1"/>
    </source>
</evidence>
<dbReference type="PANTHER" id="PTHR43673">
    <property type="entry name" value="NAD(P)H NITROREDUCTASE YDGI-RELATED"/>
    <property type="match status" value="1"/>
</dbReference>
<keyword evidence="8" id="KW-1185">Reference proteome</keyword>
<organism evidence="7 8">
    <name type="scientific">Caloramator quimbayensis</name>
    <dbReference type="NCBI Taxonomy" id="1147123"/>
    <lineage>
        <taxon>Bacteria</taxon>
        <taxon>Bacillati</taxon>
        <taxon>Bacillota</taxon>
        <taxon>Clostridia</taxon>
        <taxon>Eubacteriales</taxon>
        <taxon>Clostridiaceae</taxon>
        <taxon>Caloramator</taxon>
    </lineage>
</organism>
<gene>
    <name evidence="7" type="ORF">SAMN05443428_1377</name>
</gene>
<feature type="domain" description="Nitroreductase" evidence="6">
    <location>
        <begin position="88"/>
        <end position="147"/>
    </location>
</feature>
<keyword evidence="5" id="KW-0560">Oxidoreductase</keyword>
<feature type="domain" description="Nitroreductase" evidence="6">
    <location>
        <begin position="7"/>
        <end position="58"/>
    </location>
</feature>
<evidence type="ECO:0000256" key="4">
    <source>
        <dbReference type="ARBA" id="ARBA00022643"/>
    </source>
</evidence>
<proteinExistence type="inferred from homology"/>
<evidence type="ECO:0000259" key="6">
    <source>
        <dbReference type="Pfam" id="PF00881"/>
    </source>
</evidence>
<evidence type="ECO:0000256" key="2">
    <source>
        <dbReference type="ARBA" id="ARBA00007118"/>
    </source>
</evidence>
<dbReference type="OrthoDB" id="9812105at2"/>
<dbReference type="Gene3D" id="3.40.109.10">
    <property type="entry name" value="NADH Oxidase"/>
    <property type="match status" value="1"/>
</dbReference>
<evidence type="ECO:0000256" key="1">
    <source>
        <dbReference type="ARBA" id="ARBA00001917"/>
    </source>
</evidence>
<dbReference type="SUPFAM" id="SSF55469">
    <property type="entry name" value="FMN-dependent nitroreductase-like"/>
    <property type="match status" value="1"/>
</dbReference>
<dbReference type="EMBL" id="FUYH01000037">
    <property type="protein sequence ID" value="SKA99628.1"/>
    <property type="molecule type" value="Genomic_DNA"/>
</dbReference>
<evidence type="ECO:0000256" key="3">
    <source>
        <dbReference type="ARBA" id="ARBA00022630"/>
    </source>
</evidence>
<keyword evidence="4" id="KW-0288">FMN</keyword>
<accession>A0A1T4YDK8</accession>
<dbReference type="GO" id="GO:0016491">
    <property type="term" value="F:oxidoreductase activity"/>
    <property type="evidence" value="ECO:0007669"/>
    <property type="project" value="UniProtKB-KW"/>
</dbReference>
<dbReference type="STRING" id="1147123.SAMN05443428_1377"/>
<reference evidence="8" key="1">
    <citation type="submission" date="2017-02" db="EMBL/GenBank/DDBJ databases">
        <authorList>
            <person name="Varghese N."/>
            <person name="Submissions S."/>
        </authorList>
    </citation>
    <scope>NUCLEOTIDE SEQUENCE [LARGE SCALE GENOMIC DNA]</scope>
    <source>
        <strain evidence="8">USBA 833</strain>
    </source>
</reference>
<dbReference type="RefSeq" id="WP_078697738.1">
    <property type="nucleotide sequence ID" value="NZ_FUYH01000037.1"/>
</dbReference>
<dbReference type="Pfam" id="PF00881">
    <property type="entry name" value="Nitroreductase"/>
    <property type="match status" value="2"/>
</dbReference>
<sequence>MDYFDIVKKRCSIRAFKSDEIEEEKLSKILEAARLAPTAANKQAFKILVIKTKGREAELKRIYNRDWFVEAPIILGICSIPSKAWVRADGKNYGDIDAAIVMDHIVLAATNLNLGTCWVGAFDVKAAREVLKLDISLEIVAFTPVGYAKEHNYNKIRKDIDELVLYL</sequence>
<dbReference type="InterPro" id="IPR000415">
    <property type="entry name" value="Nitroreductase-like"/>
</dbReference>
<evidence type="ECO:0000256" key="5">
    <source>
        <dbReference type="ARBA" id="ARBA00023002"/>
    </source>
</evidence>
<dbReference type="Proteomes" id="UP000190105">
    <property type="component" value="Unassembled WGS sequence"/>
</dbReference>
<keyword evidence="3" id="KW-0285">Flavoprotein</keyword>
<comment type="similarity">
    <text evidence="2">Belongs to the nitroreductase family.</text>
</comment>
<protein>
    <submittedName>
        <fullName evidence="7">Nitroreductase</fullName>
    </submittedName>
</protein>
<dbReference type="CDD" id="cd20609">
    <property type="entry name" value="nitroreductase"/>
    <property type="match status" value="1"/>
</dbReference>
<dbReference type="InterPro" id="IPR029479">
    <property type="entry name" value="Nitroreductase"/>
</dbReference>
<comment type="cofactor">
    <cofactor evidence="1">
        <name>FMN</name>
        <dbReference type="ChEBI" id="CHEBI:58210"/>
    </cofactor>
</comment>